<dbReference type="WBParaSite" id="HPLM_0001535901-mRNA-1">
    <property type="protein sequence ID" value="HPLM_0001535901-mRNA-1"/>
    <property type="gene ID" value="HPLM_0001535901"/>
</dbReference>
<protein>
    <submittedName>
        <fullName evidence="3">Mediator of RNA polymerase II transcription subunit 6</fullName>
    </submittedName>
</protein>
<reference evidence="1 2" key="2">
    <citation type="submission" date="2018-11" db="EMBL/GenBank/DDBJ databases">
        <authorList>
            <consortium name="Pathogen Informatics"/>
        </authorList>
    </citation>
    <scope>NUCLEOTIDE SEQUENCE [LARGE SCALE GENOMIC DNA]</scope>
    <source>
        <strain evidence="1 2">MHpl1</strain>
    </source>
</reference>
<dbReference type="OrthoDB" id="5834954at2759"/>
<evidence type="ECO:0000313" key="1">
    <source>
        <dbReference type="EMBL" id="VDO56301.1"/>
    </source>
</evidence>
<organism evidence="3">
    <name type="scientific">Haemonchus placei</name>
    <name type="common">Barber's pole worm</name>
    <dbReference type="NCBI Taxonomy" id="6290"/>
    <lineage>
        <taxon>Eukaryota</taxon>
        <taxon>Metazoa</taxon>
        <taxon>Ecdysozoa</taxon>
        <taxon>Nematoda</taxon>
        <taxon>Chromadorea</taxon>
        <taxon>Rhabditida</taxon>
        <taxon>Rhabditina</taxon>
        <taxon>Rhabditomorpha</taxon>
        <taxon>Strongyloidea</taxon>
        <taxon>Trichostrongylidae</taxon>
        <taxon>Haemonchus</taxon>
    </lineage>
</organism>
<reference evidence="3" key="1">
    <citation type="submission" date="2017-02" db="UniProtKB">
        <authorList>
            <consortium name="WormBaseParasite"/>
        </authorList>
    </citation>
    <scope>IDENTIFICATION</scope>
</reference>
<keyword evidence="2" id="KW-1185">Reference proteome</keyword>
<accession>A0A0N4WUM6</accession>
<dbReference type="Proteomes" id="UP000268014">
    <property type="component" value="Unassembled WGS sequence"/>
</dbReference>
<gene>
    <name evidence="1" type="ORF">HPLM_LOCUS15351</name>
</gene>
<evidence type="ECO:0000313" key="2">
    <source>
        <dbReference type="Proteomes" id="UP000268014"/>
    </source>
</evidence>
<name>A0A0N4WUM6_HAEPC</name>
<proteinExistence type="predicted"/>
<sequence length="127" mass="14489">MENGQNLPQDNSQKPAIDYSEYYKYLLENPWVQQFAARFSTASFISVRHADKSEASEKLTEMRFVYGIFFGNIVGSEEYVQILSTAQVVVHVFRLFLYFYTVISIFLSVCALPPPTHCGAVDDSRVT</sequence>
<dbReference type="EMBL" id="UZAF01018947">
    <property type="protein sequence ID" value="VDO56301.1"/>
    <property type="molecule type" value="Genomic_DNA"/>
</dbReference>
<evidence type="ECO:0000313" key="3">
    <source>
        <dbReference type="WBParaSite" id="HPLM_0001535901-mRNA-1"/>
    </source>
</evidence>
<dbReference type="AlphaFoldDB" id="A0A0N4WUM6"/>